<dbReference type="EMBL" id="JBBNAG010000011">
    <property type="protein sequence ID" value="KAK9094233.1"/>
    <property type="molecule type" value="Genomic_DNA"/>
</dbReference>
<sequence>MYLFIGSYSLDSQLRSWFYIPKGVIPILKVLRIFVRIIGTIFEDSSRCERLCYKPDLGLDVVLVGDEKLDMRKSLIVLFLRCLLLCVLWQGRPPPSILASVRQLPLIPLIHWVSANACSSWQQMRCHAVSIYIATAIAALTRTRRLPLQLTAAPHFVCLLIRRLAIAGVLQSFMPALGRRDNEEERKKERKTEREIEELEAR</sequence>
<protein>
    <submittedName>
        <fullName evidence="2">Uncharacterized protein</fullName>
    </submittedName>
</protein>
<accession>A0AAP0EPB7</accession>
<gene>
    <name evidence="2" type="ORF">Scep_025702</name>
</gene>
<organism evidence="2 3">
    <name type="scientific">Stephania cephalantha</name>
    <dbReference type="NCBI Taxonomy" id="152367"/>
    <lineage>
        <taxon>Eukaryota</taxon>
        <taxon>Viridiplantae</taxon>
        <taxon>Streptophyta</taxon>
        <taxon>Embryophyta</taxon>
        <taxon>Tracheophyta</taxon>
        <taxon>Spermatophyta</taxon>
        <taxon>Magnoliopsida</taxon>
        <taxon>Ranunculales</taxon>
        <taxon>Menispermaceae</taxon>
        <taxon>Menispermoideae</taxon>
        <taxon>Cissampelideae</taxon>
        <taxon>Stephania</taxon>
    </lineage>
</organism>
<proteinExistence type="predicted"/>
<dbReference type="Proteomes" id="UP001419268">
    <property type="component" value="Unassembled WGS sequence"/>
</dbReference>
<reference evidence="2 3" key="1">
    <citation type="submission" date="2024-01" db="EMBL/GenBank/DDBJ databases">
        <title>Genome assemblies of Stephania.</title>
        <authorList>
            <person name="Yang L."/>
        </authorList>
    </citation>
    <scope>NUCLEOTIDE SEQUENCE [LARGE SCALE GENOMIC DNA]</scope>
    <source>
        <strain evidence="2">JXDWG</strain>
        <tissue evidence="2">Leaf</tissue>
    </source>
</reference>
<comment type="caution">
    <text evidence="2">The sequence shown here is derived from an EMBL/GenBank/DDBJ whole genome shotgun (WGS) entry which is preliminary data.</text>
</comment>
<evidence type="ECO:0000313" key="3">
    <source>
        <dbReference type="Proteomes" id="UP001419268"/>
    </source>
</evidence>
<feature type="region of interest" description="Disordered" evidence="1">
    <location>
        <begin position="181"/>
        <end position="202"/>
    </location>
</feature>
<name>A0AAP0EPB7_9MAGN</name>
<dbReference type="AlphaFoldDB" id="A0AAP0EPB7"/>
<evidence type="ECO:0000313" key="2">
    <source>
        <dbReference type="EMBL" id="KAK9094233.1"/>
    </source>
</evidence>
<evidence type="ECO:0000256" key="1">
    <source>
        <dbReference type="SAM" id="MobiDB-lite"/>
    </source>
</evidence>
<keyword evidence="3" id="KW-1185">Reference proteome</keyword>